<dbReference type="PANTHER" id="PTHR31623:SF17">
    <property type="entry name" value="F21J9.9"/>
    <property type="match status" value="1"/>
</dbReference>
<sequence length="206" mass="22380">MEASLQVISKEFIKPSTETPIHLRKLQLSYLDQYLRPAYMPMIFLYQADELRGLTSTNHTQISHVLKQSLSNTLTLFYPLAGQMQDMSVVDCDDAGAEFIEARVQAQLNDALQEPISEQLKHLTADAAAGTLPGAALVAVQVTYFDSGGIALGACVSHKLADGTSIMTFLNACRGEAEFPQFSLDLANYFPPGNCLTTPLSSESSS</sequence>
<keyword evidence="3" id="KW-0012">Acyltransferase</keyword>
<name>A0AAW2S5L5_SESRA</name>
<dbReference type="InterPro" id="IPR023213">
    <property type="entry name" value="CAT-like_dom_sf"/>
</dbReference>
<proteinExistence type="inferred from homology"/>
<dbReference type="Pfam" id="PF02458">
    <property type="entry name" value="Transferase"/>
    <property type="match status" value="1"/>
</dbReference>
<comment type="similarity">
    <text evidence="1">Belongs to the plant acyltransferase family.</text>
</comment>
<evidence type="ECO:0000256" key="2">
    <source>
        <dbReference type="ARBA" id="ARBA00022679"/>
    </source>
</evidence>
<evidence type="ECO:0000313" key="4">
    <source>
        <dbReference type="EMBL" id="KAL0387763.1"/>
    </source>
</evidence>
<reference evidence="4" key="2">
    <citation type="journal article" date="2024" name="Plant">
        <title>Genomic evolution and insights into agronomic trait innovations of Sesamum species.</title>
        <authorList>
            <person name="Miao H."/>
            <person name="Wang L."/>
            <person name="Qu L."/>
            <person name="Liu H."/>
            <person name="Sun Y."/>
            <person name="Le M."/>
            <person name="Wang Q."/>
            <person name="Wei S."/>
            <person name="Zheng Y."/>
            <person name="Lin W."/>
            <person name="Duan Y."/>
            <person name="Cao H."/>
            <person name="Xiong S."/>
            <person name="Wang X."/>
            <person name="Wei L."/>
            <person name="Li C."/>
            <person name="Ma Q."/>
            <person name="Ju M."/>
            <person name="Zhao R."/>
            <person name="Li G."/>
            <person name="Mu C."/>
            <person name="Tian Q."/>
            <person name="Mei H."/>
            <person name="Zhang T."/>
            <person name="Gao T."/>
            <person name="Zhang H."/>
        </authorList>
    </citation>
    <scope>NUCLEOTIDE SEQUENCE</scope>
    <source>
        <strain evidence="4">G02</strain>
    </source>
</reference>
<evidence type="ECO:0000256" key="1">
    <source>
        <dbReference type="ARBA" id="ARBA00009861"/>
    </source>
</evidence>
<dbReference type="PANTHER" id="PTHR31623">
    <property type="entry name" value="F21J9.9"/>
    <property type="match status" value="1"/>
</dbReference>
<keyword evidence="2" id="KW-0808">Transferase</keyword>
<evidence type="ECO:0000256" key="3">
    <source>
        <dbReference type="ARBA" id="ARBA00023315"/>
    </source>
</evidence>
<protein>
    <submittedName>
        <fullName evidence="4">(13S,14R)-1,13-dihydroxy-N-methylcanadine 13-O-acetyltransferase AT1</fullName>
    </submittedName>
</protein>
<comment type="caution">
    <text evidence="4">The sequence shown here is derived from an EMBL/GenBank/DDBJ whole genome shotgun (WGS) entry which is preliminary data.</text>
</comment>
<reference evidence="4" key="1">
    <citation type="submission" date="2020-06" db="EMBL/GenBank/DDBJ databases">
        <authorList>
            <person name="Li T."/>
            <person name="Hu X."/>
            <person name="Zhang T."/>
            <person name="Song X."/>
            <person name="Zhang H."/>
            <person name="Dai N."/>
            <person name="Sheng W."/>
            <person name="Hou X."/>
            <person name="Wei L."/>
        </authorList>
    </citation>
    <scope>NUCLEOTIDE SEQUENCE</scope>
    <source>
        <strain evidence="4">G02</strain>
        <tissue evidence="4">Leaf</tissue>
    </source>
</reference>
<dbReference type="EMBL" id="JACGWJ010000011">
    <property type="protein sequence ID" value="KAL0387763.1"/>
    <property type="molecule type" value="Genomic_DNA"/>
</dbReference>
<dbReference type="AlphaFoldDB" id="A0AAW2S5L5"/>
<organism evidence="4">
    <name type="scientific">Sesamum radiatum</name>
    <name type="common">Black benniseed</name>
    <dbReference type="NCBI Taxonomy" id="300843"/>
    <lineage>
        <taxon>Eukaryota</taxon>
        <taxon>Viridiplantae</taxon>
        <taxon>Streptophyta</taxon>
        <taxon>Embryophyta</taxon>
        <taxon>Tracheophyta</taxon>
        <taxon>Spermatophyta</taxon>
        <taxon>Magnoliopsida</taxon>
        <taxon>eudicotyledons</taxon>
        <taxon>Gunneridae</taxon>
        <taxon>Pentapetalae</taxon>
        <taxon>asterids</taxon>
        <taxon>lamiids</taxon>
        <taxon>Lamiales</taxon>
        <taxon>Pedaliaceae</taxon>
        <taxon>Sesamum</taxon>
    </lineage>
</organism>
<gene>
    <name evidence="4" type="ORF">Sradi_2658100</name>
</gene>
<dbReference type="GO" id="GO:0016746">
    <property type="term" value="F:acyltransferase activity"/>
    <property type="evidence" value="ECO:0007669"/>
    <property type="project" value="UniProtKB-KW"/>
</dbReference>
<dbReference type="Gene3D" id="3.30.559.10">
    <property type="entry name" value="Chloramphenicol acetyltransferase-like domain"/>
    <property type="match status" value="1"/>
</dbReference>
<accession>A0AAW2S5L5</accession>